<dbReference type="AlphaFoldDB" id="A0AAU9E7S7"/>
<evidence type="ECO:0000259" key="5">
    <source>
        <dbReference type="PROSITE" id="PS50902"/>
    </source>
</evidence>
<evidence type="ECO:0000256" key="4">
    <source>
        <dbReference type="ARBA" id="ARBA00023014"/>
    </source>
</evidence>
<evidence type="ECO:0000313" key="7">
    <source>
        <dbReference type="EMBL" id="BEQ12990.1"/>
    </source>
</evidence>
<dbReference type="RefSeq" id="WP_338604122.1">
    <property type="nucleotide sequence ID" value="NZ_AP028679.1"/>
</dbReference>
<dbReference type="SUPFAM" id="SSF54862">
    <property type="entry name" value="4Fe-4S ferredoxins"/>
    <property type="match status" value="1"/>
</dbReference>
<sequence>MEVKRVKLIYFSPTKTTQKVLESIAKGIGAQDVEHFDLTLPEGAGQTITPFSEGDLVILGAPVYGGRLPVVAIERFERIKAAGTLAVPVVLYGNREFEDALLELKNLALELGFQPVAGGAFVGEHSFETEDSPIAHGRPDGQDAQKAVDFGAKIKDKVAALASPQALGELEIPGRFPYEGGAMAMSISPVSLEEACTLCGTCATVCPTAAITVEDSVVTEVELCIRCSACIKNCPTGARVWEDARVLKMIDWLHDNCGARKEPRVFGVG</sequence>
<keyword evidence="2" id="KW-0479">Metal-binding</keyword>
<dbReference type="Gene3D" id="3.30.70.20">
    <property type="match status" value="1"/>
</dbReference>
<gene>
    <name evidence="7" type="ORF">FAK_00560</name>
</gene>
<feature type="domain" description="4Fe-4S ferredoxin-type" evidence="6">
    <location>
        <begin position="217"/>
        <end position="244"/>
    </location>
</feature>
<name>A0AAU9E7S7_9BACT</name>
<dbReference type="Gene3D" id="3.40.50.360">
    <property type="match status" value="1"/>
</dbReference>
<dbReference type="EMBL" id="AP028679">
    <property type="protein sequence ID" value="BEQ12990.1"/>
    <property type="molecule type" value="Genomic_DNA"/>
</dbReference>
<evidence type="ECO:0000256" key="3">
    <source>
        <dbReference type="ARBA" id="ARBA00023004"/>
    </source>
</evidence>
<dbReference type="GO" id="GO:0051539">
    <property type="term" value="F:4 iron, 4 sulfur cluster binding"/>
    <property type="evidence" value="ECO:0007669"/>
    <property type="project" value="UniProtKB-KW"/>
</dbReference>
<dbReference type="InterPro" id="IPR050572">
    <property type="entry name" value="Fe-S_Ferredoxin"/>
</dbReference>
<dbReference type="Pfam" id="PF13237">
    <property type="entry name" value="Fer4_10"/>
    <property type="match status" value="1"/>
</dbReference>
<keyword evidence="1" id="KW-0004">4Fe-4S</keyword>
<keyword evidence="3" id="KW-0408">Iron</keyword>
<keyword evidence="4" id="KW-0411">Iron-sulfur</keyword>
<reference evidence="8" key="1">
    <citation type="journal article" date="2023" name="Arch. Microbiol.">
        <title>Desulfoferula mesophilus gen. nov. sp. nov., a mesophilic sulfate-reducing bacterium isolated from a brackish lake sediment.</title>
        <authorList>
            <person name="Watanabe T."/>
            <person name="Yabe T."/>
            <person name="Tsuji J.M."/>
            <person name="Fukui M."/>
        </authorList>
    </citation>
    <scope>NUCLEOTIDE SEQUENCE [LARGE SCALE GENOMIC DNA]</scope>
    <source>
        <strain evidence="8">12FAK</strain>
    </source>
</reference>
<organism evidence="7 8">
    <name type="scientific">Desulfoferula mesophila</name>
    <dbReference type="NCBI Taxonomy" id="3058419"/>
    <lineage>
        <taxon>Bacteria</taxon>
        <taxon>Pseudomonadati</taxon>
        <taxon>Thermodesulfobacteriota</taxon>
        <taxon>Desulfarculia</taxon>
        <taxon>Desulfarculales</taxon>
        <taxon>Desulfarculaceae</taxon>
        <taxon>Desulfoferula</taxon>
    </lineage>
</organism>
<dbReference type="PROSITE" id="PS50902">
    <property type="entry name" value="FLAVODOXIN_LIKE"/>
    <property type="match status" value="1"/>
</dbReference>
<dbReference type="InterPro" id="IPR017896">
    <property type="entry name" value="4Fe4S_Fe-S-bd"/>
</dbReference>
<accession>A0AAU9E7S7</accession>
<evidence type="ECO:0000256" key="2">
    <source>
        <dbReference type="ARBA" id="ARBA00022723"/>
    </source>
</evidence>
<dbReference type="PANTHER" id="PTHR43687:SF1">
    <property type="entry name" value="FERREDOXIN III"/>
    <property type="match status" value="1"/>
</dbReference>
<dbReference type="GO" id="GO:0046872">
    <property type="term" value="F:metal ion binding"/>
    <property type="evidence" value="ECO:0007669"/>
    <property type="project" value="UniProtKB-KW"/>
</dbReference>
<dbReference type="PROSITE" id="PS51379">
    <property type="entry name" value="4FE4S_FER_2"/>
    <property type="match status" value="2"/>
</dbReference>
<dbReference type="KEGG" id="dmp:FAK_00560"/>
<dbReference type="InterPro" id="IPR017900">
    <property type="entry name" value="4Fe4S_Fe_S_CS"/>
</dbReference>
<dbReference type="SUPFAM" id="SSF52218">
    <property type="entry name" value="Flavoproteins"/>
    <property type="match status" value="1"/>
</dbReference>
<evidence type="ECO:0000313" key="8">
    <source>
        <dbReference type="Proteomes" id="UP001366166"/>
    </source>
</evidence>
<feature type="domain" description="4Fe-4S ferredoxin-type" evidence="6">
    <location>
        <begin position="187"/>
        <end position="216"/>
    </location>
</feature>
<feature type="domain" description="Flavodoxin-like" evidence="5">
    <location>
        <begin position="6"/>
        <end position="155"/>
    </location>
</feature>
<dbReference type="PANTHER" id="PTHR43687">
    <property type="entry name" value="ADENYLYLSULFATE REDUCTASE, BETA SUBUNIT"/>
    <property type="match status" value="1"/>
</dbReference>
<dbReference type="Proteomes" id="UP001366166">
    <property type="component" value="Chromosome"/>
</dbReference>
<dbReference type="GO" id="GO:0010181">
    <property type="term" value="F:FMN binding"/>
    <property type="evidence" value="ECO:0007669"/>
    <property type="project" value="InterPro"/>
</dbReference>
<dbReference type="PROSITE" id="PS00198">
    <property type="entry name" value="4FE4S_FER_1"/>
    <property type="match status" value="2"/>
</dbReference>
<keyword evidence="8" id="KW-1185">Reference proteome</keyword>
<evidence type="ECO:0000259" key="6">
    <source>
        <dbReference type="PROSITE" id="PS51379"/>
    </source>
</evidence>
<dbReference type="InterPro" id="IPR029039">
    <property type="entry name" value="Flavoprotein-like_sf"/>
</dbReference>
<dbReference type="InterPro" id="IPR008254">
    <property type="entry name" value="Flavodoxin/NO_synth"/>
</dbReference>
<proteinExistence type="predicted"/>
<evidence type="ECO:0000256" key="1">
    <source>
        <dbReference type="ARBA" id="ARBA00022485"/>
    </source>
</evidence>
<protein>
    <submittedName>
        <fullName evidence="7">(Fe-S)-binding protein</fullName>
    </submittedName>
</protein>